<dbReference type="RefSeq" id="XP_034243090.1">
    <property type="nucleotide sequence ID" value="XM_034387199.1"/>
</dbReference>
<dbReference type="Proteomes" id="UP000515158">
    <property type="component" value="Unplaced"/>
</dbReference>
<dbReference type="KEGG" id="tpal:117646321"/>
<dbReference type="InterPro" id="IPR036047">
    <property type="entry name" value="F-box-like_dom_sf"/>
</dbReference>
<sequence length="489" mass="55414">MGVIPSNNSIWSSKSTPMGFNFRSGMELPDDVLLLILGFLSPGQLLQCRAVCRRWSHMALQPSLWRDKALPSKRWETVDPKLASAVLRLAPCLGRLEVSSSMHDKSGRLLTRTHCAVSELKFFFYAQETSLAAQVLARQASLGSLKRVRFCVSDFCKPINESFQRKLRALLHQILNTHGLEYISLNLCEPELPALSSSDEAREVPVPASLRRLKYFHPYLDPYLPLHLKWHAATLEDVSLAPAVPRAAFLLSSMPRLRRLQCTLQEDMEVLLQCPSLETFHLMIYLTDKSRLLLPQVRAFLKKVVTRLDNLVLDFWGGDESDEATDLVLCLEGTETTPAALRTLKFLISDGCHAFGPDPTVQLRRLGAVLHRLPNLTSLDLGGAPTRVLLEALDGTVLPDLVELTMNAPWECPHDWAHGWQARALMRRYRRLHVHIHPMVHQEYEVCEYCRKHKCHKIPEFGRCTLFSHSKGARCDVKHEKCEIAVIVS</sequence>
<dbReference type="Pfam" id="PF12937">
    <property type="entry name" value="F-box-like"/>
    <property type="match status" value="1"/>
</dbReference>
<gene>
    <name evidence="3" type="primary">LOC117646321</name>
</gene>
<protein>
    <submittedName>
        <fullName evidence="3">Uncharacterized protein LOC117646321 isoform X1</fullName>
    </submittedName>
</protein>
<dbReference type="Gene3D" id="1.20.1280.50">
    <property type="match status" value="1"/>
</dbReference>
<evidence type="ECO:0000313" key="2">
    <source>
        <dbReference type="Proteomes" id="UP000515158"/>
    </source>
</evidence>
<dbReference type="InterPro" id="IPR032675">
    <property type="entry name" value="LRR_dom_sf"/>
</dbReference>
<dbReference type="OrthoDB" id="1107553at2759"/>
<feature type="domain" description="F-box" evidence="1">
    <location>
        <begin position="22"/>
        <end position="68"/>
    </location>
</feature>
<evidence type="ECO:0000313" key="3">
    <source>
        <dbReference type="RefSeq" id="XP_034243090.1"/>
    </source>
</evidence>
<keyword evidence="2" id="KW-1185">Reference proteome</keyword>
<dbReference type="Gene3D" id="3.80.10.10">
    <property type="entry name" value="Ribonuclease Inhibitor"/>
    <property type="match status" value="1"/>
</dbReference>
<dbReference type="PANTHER" id="PTHR38926:SF5">
    <property type="entry name" value="F-BOX AND LEUCINE-RICH REPEAT PROTEIN 6"/>
    <property type="match status" value="1"/>
</dbReference>
<reference evidence="3" key="1">
    <citation type="submission" date="2025-08" db="UniProtKB">
        <authorList>
            <consortium name="RefSeq"/>
        </authorList>
    </citation>
    <scope>IDENTIFICATION</scope>
    <source>
        <tissue evidence="3">Total insect</tissue>
    </source>
</reference>
<accession>A0A6P8YZI5</accession>
<name>A0A6P8YZI5_THRPL</name>
<dbReference type="GeneID" id="117646321"/>
<dbReference type="PROSITE" id="PS50181">
    <property type="entry name" value="FBOX"/>
    <property type="match status" value="1"/>
</dbReference>
<organism evidence="3">
    <name type="scientific">Thrips palmi</name>
    <name type="common">Melon thrips</name>
    <dbReference type="NCBI Taxonomy" id="161013"/>
    <lineage>
        <taxon>Eukaryota</taxon>
        <taxon>Metazoa</taxon>
        <taxon>Ecdysozoa</taxon>
        <taxon>Arthropoda</taxon>
        <taxon>Hexapoda</taxon>
        <taxon>Insecta</taxon>
        <taxon>Pterygota</taxon>
        <taxon>Neoptera</taxon>
        <taxon>Paraneoptera</taxon>
        <taxon>Thysanoptera</taxon>
        <taxon>Terebrantia</taxon>
        <taxon>Thripoidea</taxon>
        <taxon>Thripidae</taxon>
        <taxon>Thrips</taxon>
    </lineage>
</organism>
<proteinExistence type="predicted"/>
<dbReference type="PANTHER" id="PTHR38926">
    <property type="entry name" value="F-BOX DOMAIN CONTAINING PROTEIN, EXPRESSED"/>
    <property type="match status" value="1"/>
</dbReference>
<dbReference type="InterPro" id="IPR001810">
    <property type="entry name" value="F-box_dom"/>
</dbReference>
<evidence type="ECO:0000259" key="1">
    <source>
        <dbReference type="PROSITE" id="PS50181"/>
    </source>
</evidence>
<dbReference type="SUPFAM" id="SSF81383">
    <property type="entry name" value="F-box domain"/>
    <property type="match status" value="1"/>
</dbReference>
<dbReference type="AlphaFoldDB" id="A0A6P8YZI5"/>
<dbReference type="InParanoid" id="A0A6P8YZI5"/>
<dbReference type="SMART" id="SM00256">
    <property type="entry name" value="FBOX"/>
    <property type="match status" value="1"/>
</dbReference>